<dbReference type="Gene3D" id="1.10.1370.20">
    <property type="entry name" value="Oligoendopeptidase f, C-terminal domain"/>
    <property type="match status" value="1"/>
</dbReference>
<dbReference type="SUPFAM" id="SSF55486">
    <property type="entry name" value="Metalloproteases ('zincins'), catalytic domain"/>
    <property type="match status" value="1"/>
</dbReference>
<name>A0ABQ1E6B8_9CLOT</name>
<comment type="caution">
    <text evidence="1">The sequence shown here is derived from an EMBL/GenBank/DDBJ whole genome shotgun (WGS) entry which is preliminary data.</text>
</comment>
<dbReference type="RefSeq" id="WP_206868275.1">
    <property type="nucleotide sequence ID" value="NZ_BMBA01000001.1"/>
</dbReference>
<dbReference type="InterPro" id="IPR042088">
    <property type="entry name" value="OligoPept_F_C"/>
</dbReference>
<reference evidence="1 2" key="1">
    <citation type="journal article" date="2021" name="Int. J. Syst. Evol. Microbiol.">
        <title>Clostridium zeae sp. nov., isolated from corn silage.</title>
        <authorList>
            <person name="Kobayashi H."/>
            <person name="Tanizawa Y."/>
            <person name="Yagura M."/>
            <person name="Sakamoto M."/>
            <person name="Ohkuma M."/>
            <person name="Tohno M."/>
        </authorList>
    </citation>
    <scope>NUCLEOTIDE SEQUENCE [LARGE SCALE GENOMIC DNA]</scope>
    <source>
        <strain evidence="1 2">CSC2</strain>
    </source>
</reference>
<evidence type="ECO:0000313" key="2">
    <source>
        <dbReference type="Proteomes" id="UP000663802"/>
    </source>
</evidence>
<organism evidence="1 2">
    <name type="scientific">Clostridium zeae</name>
    <dbReference type="NCBI Taxonomy" id="2759022"/>
    <lineage>
        <taxon>Bacteria</taxon>
        <taxon>Bacillati</taxon>
        <taxon>Bacillota</taxon>
        <taxon>Clostridia</taxon>
        <taxon>Eubacteriales</taxon>
        <taxon>Clostridiaceae</taxon>
        <taxon>Clostridium</taxon>
    </lineage>
</organism>
<gene>
    <name evidence="1" type="ORF">CSC2_08210</name>
</gene>
<proteinExistence type="predicted"/>
<dbReference type="EMBL" id="BMBA01000001">
    <property type="protein sequence ID" value="GFZ30295.1"/>
    <property type="molecule type" value="Genomic_DNA"/>
</dbReference>
<keyword evidence="2" id="KW-1185">Reference proteome</keyword>
<evidence type="ECO:0000313" key="1">
    <source>
        <dbReference type="EMBL" id="GFZ30295.1"/>
    </source>
</evidence>
<accession>A0ABQ1E6B8</accession>
<protein>
    <recommendedName>
        <fullName evidence="3">Oligoendopeptidase F</fullName>
    </recommendedName>
</protein>
<dbReference type="Proteomes" id="UP000663802">
    <property type="component" value="Unassembled WGS sequence"/>
</dbReference>
<sequence>MKWEIDNFYNFPYIFGDLQSKVFYDMYLEKGQEFVDKYDGFLANDGKGNLCDILRTFDIDINNPKFWDNTYKIIGDMIDI</sequence>
<evidence type="ECO:0008006" key="3">
    <source>
        <dbReference type="Google" id="ProtNLM"/>
    </source>
</evidence>